<accession>G0TVN8</accession>
<dbReference type="OMA" id="DMSIDHD"/>
<feature type="compositionally biased region" description="Acidic residues" evidence="2">
    <location>
        <begin position="254"/>
        <end position="269"/>
    </location>
</feature>
<feature type="coiled-coil region" evidence="1">
    <location>
        <begin position="111"/>
        <end position="221"/>
    </location>
</feature>
<feature type="region of interest" description="Disordered" evidence="2">
    <location>
        <begin position="245"/>
        <end position="269"/>
    </location>
</feature>
<dbReference type="VEuPathDB" id="TriTrypDB:TvY486_0502100"/>
<dbReference type="EMBL" id="HE573021">
    <property type="protein sequence ID" value="CCC48004.1"/>
    <property type="molecule type" value="Genomic_DNA"/>
</dbReference>
<evidence type="ECO:0000256" key="2">
    <source>
        <dbReference type="SAM" id="MobiDB-lite"/>
    </source>
</evidence>
<evidence type="ECO:0000313" key="3">
    <source>
        <dbReference type="EMBL" id="CCC48004.1"/>
    </source>
</evidence>
<keyword evidence="1" id="KW-0175">Coiled coil</keyword>
<dbReference type="AlphaFoldDB" id="G0TVN8"/>
<protein>
    <submittedName>
        <fullName evidence="3">Uncharacterized protein</fullName>
    </submittedName>
</protein>
<name>G0TVN8_TRYVY</name>
<organism evidence="3">
    <name type="scientific">Trypanosoma vivax (strain Y486)</name>
    <dbReference type="NCBI Taxonomy" id="1055687"/>
    <lineage>
        <taxon>Eukaryota</taxon>
        <taxon>Discoba</taxon>
        <taxon>Euglenozoa</taxon>
        <taxon>Kinetoplastea</taxon>
        <taxon>Metakinetoplastina</taxon>
        <taxon>Trypanosomatida</taxon>
        <taxon>Trypanosomatidae</taxon>
        <taxon>Trypanosoma</taxon>
        <taxon>Duttonella</taxon>
    </lineage>
</organism>
<reference evidence="3" key="1">
    <citation type="journal article" date="2012" name="Proc. Natl. Acad. Sci. U.S.A.">
        <title>Antigenic diversity is generated by distinct evolutionary mechanisms in African trypanosome species.</title>
        <authorList>
            <person name="Jackson A.P."/>
            <person name="Berry A."/>
            <person name="Aslett M."/>
            <person name="Allison H.C."/>
            <person name="Burton P."/>
            <person name="Vavrova-Anderson J."/>
            <person name="Brown R."/>
            <person name="Browne H."/>
            <person name="Corton N."/>
            <person name="Hauser H."/>
            <person name="Gamble J."/>
            <person name="Gilderthorp R."/>
            <person name="Marcello L."/>
            <person name="McQuillan J."/>
            <person name="Otto T.D."/>
            <person name="Quail M.A."/>
            <person name="Sanders M.J."/>
            <person name="van Tonder A."/>
            <person name="Ginger M.L."/>
            <person name="Field M.C."/>
            <person name="Barry J.D."/>
            <person name="Hertz-Fowler C."/>
            <person name="Berriman M."/>
        </authorList>
    </citation>
    <scope>NUCLEOTIDE SEQUENCE</scope>
    <source>
        <strain evidence="3">Y486</strain>
    </source>
</reference>
<evidence type="ECO:0000256" key="1">
    <source>
        <dbReference type="SAM" id="Coils"/>
    </source>
</evidence>
<gene>
    <name evidence="3" type="ORF">TVY486_0502100</name>
</gene>
<sequence>MSDSPHALQRAEAIGDAYVELLQCALKLEKDVEKYYLREEAIIRERVMLLDEMQANIAEERRCLEVDHQECREQISTARRSQQSLRSEESRLAQISAQKNSHLEREERVIAERLMNVSERLREETRELELLTERMNRCEKNEKLLERREMVLSERERELERAQKELKALEDEIEERRESLEKKHEDVVLWNRSLENREKELARCQEEFRDDLKRLEEDERRYGIHKTSSKVVPLVSLREVMDDHNMSIEKESQCEDIDIEEEEGDELSA</sequence>
<proteinExistence type="predicted"/>